<dbReference type="GO" id="GO:0006085">
    <property type="term" value="P:acetyl-CoA biosynthetic process"/>
    <property type="evidence" value="ECO:0007669"/>
    <property type="project" value="UniProtKB-UniRule"/>
</dbReference>
<evidence type="ECO:0000256" key="5">
    <source>
        <dbReference type="ARBA" id="ARBA00022741"/>
    </source>
</evidence>
<feature type="binding site" evidence="9">
    <location>
        <begin position="300"/>
        <end position="302"/>
    </location>
    <ligand>
        <name>ATP</name>
        <dbReference type="ChEBI" id="CHEBI:30616"/>
    </ligand>
</feature>
<dbReference type="GO" id="GO:0008776">
    <property type="term" value="F:acetate kinase activity"/>
    <property type="evidence" value="ECO:0007669"/>
    <property type="project" value="UniProtKB-UniRule"/>
</dbReference>
<accession>A0A1X3DKF8</accession>
<comment type="subcellular location">
    <subcellularLocation>
        <location evidence="9">Cytoplasm</location>
    </subcellularLocation>
</comment>
<feature type="active site" description="Proton donor/acceptor" evidence="9">
    <location>
        <position position="165"/>
    </location>
</feature>
<dbReference type="EC" id="2.7.2.1" evidence="9"/>
<evidence type="ECO:0000256" key="7">
    <source>
        <dbReference type="ARBA" id="ARBA00022840"/>
    </source>
</evidence>
<keyword evidence="5 9" id="KW-0547">Nucleotide-binding</keyword>
<feature type="binding site" evidence="9">
    <location>
        <position position="403"/>
    </location>
    <ligand>
        <name>Mg(2+)</name>
        <dbReference type="ChEBI" id="CHEBI:18420"/>
    </ligand>
</feature>
<dbReference type="OrthoDB" id="9802453at2"/>
<evidence type="ECO:0000256" key="8">
    <source>
        <dbReference type="ARBA" id="ARBA00022842"/>
    </source>
</evidence>
<dbReference type="AlphaFoldDB" id="A0A1X3DKF8"/>
<dbReference type="InterPro" id="IPR004372">
    <property type="entry name" value="Ac/propionate_kinase"/>
</dbReference>
<dbReference type="PROSITE" id="PS01076">
    <property type="entry name" value="ACETATE_KINASE_2"/>
    <property type="match status" value="1"/>
</dbReference>
<dbReference type="CDD" id="cd24010">
    <property type="entry name" value="ASKHA_NBD_AcK_PK"/>
    <property type="match status" value="1"/>
</dbReference>
<dbReference type="PRINTS" id="PR00471">
    <property type="entry name" value="ACETATEKNASE"/>
</dbReference>
<feature type="site" description="Transition state stabilizer" evidence="9">
    <location>
        <position position="197"/>
    </location>
</feature>
<comment type="similarity">
    <text evidence="1 9 10">Belongs to the acetokinase family.</text>
</comment>
<dbReference type="InterPro" id="IPR023865">
    <property type="entry name" value="Aliphatic_acid_kinase_CS"/>
</dbReference>
<dbReference type="PANTHER" id="PTHR21060:SF21">
    <property type="entry name" value="ACETATE KINASE"/>
    <property type="match status" value="1"/>
</dbReference>
<keyword evidence="8 9" id="KW-0460">Magnesium</keyword>
<name>A0A1X3DKF8_9NEIS</name>
<dbReference type="InterPro" id="IPR043129">
    <property type="entry name" value="ATPase_NBD"/>
</dbReference>
<dbReference type="EMBL" id="MTAB01000004">
    <property type="protein sequence ID" value="OSI24253.1"/>
    <property type="molecule type" value="Genomic_DNA"/>
</dbReference>
<feature type="binding site" evidence="9">
    <location>
        <position position="10"/>
    </location>
    <ligand>
        <name>Mg(2+)</name>
        <dbReference type="ChEBI" id="CHEBI:18420"/>
    </ligand>
</feature>
<evidence type="ECO:0000256" key="2">
    <source>
        <dbReference type="ARBA" id="ARBA00022490"/>
    </source>
</evidence>
<comment type="subunit">
    <text evidence="9">Homodimer.</text>
</comment>
<proteinExistence type="inferred from homology"/>
<evidence type="ECO:0000256" key="9">
    <source>
        <dbReference type="HAMAP-Rule" id="MF_00020"/>
    </source>
</evidence>
<evidence type="ECO:0000313" key="11">
    <source>
        <dbReference type="EMBL" id="OSI24253.1"/>
    </source>
</evidence>
<dbReference type="UniPathway" id="UPA00340">
    <property type="reaction ID" value="UER00458"/>
</dbReference>
<evidence type="ECO:0000256" key="10">
    <source>
        <dbReference type="RuleBase" id="RU003835"/>
    </source>
</evidence>
<keyword evidence="3 9" id="KW-0808">Transferase</keyword>
<dbReference type="GO" id="GO:0005829">
    <property type="term" value="C:cytosol"/>
    <property type="evidence" value="ECO:0007669"/>
    <property type="project" value="TreeGrafter"/>
</dbReference>
<comment type="pathway">
    <text evidence="9">Metabolic intermediate biosynthesis; acetyl-CoA biosynthesis; acetyl-CoA from acetate: step 1/2.</text>
</comment>
<dbReference type="NCBIfam" id="TIGR00016">
    <property type="entry name" value="ackA"/>
    <property type="match status" value="1"/>
</dbReference>
<keyword evidence="4 9" id="KW-0479">Metal-binding</keyword>
<feature type="binding site" evidence="9">
    <location>
        <begin position="348"/>
        <end position="352"/>
    </location>
    <ligand>
        <name>ATP</name>
        <dbReference type="ChEBI" id="CHEBI:30616"/>
    </ligand>
</feature>
<sequence>MSDKLILVLNCGSSSLKGALIDNHSGEVILSCLAEKLTTPEAYITFKYFEHPHVRPVDRGSWFVNRKDGEKHEVSLSGRHDHTGAVEALLEELKTHDLQNLVQAIGHRVVHGGEKYSGSVVIDDDVIATLEECIPLAPLHNPANLTGIRAAQSIFPGLTNVGVFDTAFHQTMPQHAYTYAVPQELYRKYGFRRYGFHGTSFRYVAPTAAKILGKDVTDCSLVIAHLGNGASVCAVKNGESKDTSMGVTPLEGLVMGTRSGDIDPSTYSFLAENAGMDIKAVTDLLNKKSGLLGISELSNDCRTIQEAAEEGHEGAKLALEVMTYRLAKYIAAMAVATGGIDALVFTGGIGENSDVVRSKTVGYLGFMGLTIDEKSNEATRFGASGMISQAGYSPAVLVVPTNEERMIAMDTGRLSGLSD</sequence>
<dbReference type="PIRSF" id="PIRSF000722">
    <property type="entry name" value="Acetate_prop_kin"/>
    <property type="match status" value="1"/>
</dbReference>
<comment type="function">
    <text evidence="9">Catalyzes the formation of acetyl phosphate from acetate and ATP. Can also catalyze the reverse reaction.</text>
</comment>
<dbReference type="GO" id="GO:0000287">
    <property type="term" value="F:magnesium ion binding"/>
    <property type="evidence" value="ECO:0007669"/>
    <property type="project" value="UniProtKB-UniRule"/>
</dbReference>
<organism evidence="11 12">
    <name type="scientific">Neisseria dumasiana</name>
    <dbReference type="NCBI Taxonomy" id="1931275"/>
    <lineage>
        <taxon>Bacteria</taxon>
        <taxon>Pseudomonadati</taxon>
        <taxon>Pseudomonadota</taxon>
        <taxon>Betaproteobacteria</taxon>
        <taxon>Neisseriales</taxon>
        <taxon>Neisseriaceae</taxon>
        <taxon>Neisseria</taxon>
    </lineage>
</organism>
<feature type="binding site" evidence="9">
    <location>
        <position position="108"/>
    </location>
    <ligand>
        <name>substrate</name>
    </ligand>
</feature>
<dbReference type="GO" id="GO:0006083">
    <property type="term" value="P:acetate metabolic process"/>
    <property type="evidence" value="ECO:0007669"/>
    <property type="project" value="TreeGrafter"/>
</dbReference>
<evidence type="ECO:0000256" key="3">
    <source>
        <dbReference type="ARBA" id="ARBA00022679"/>
    </source>
</evidence>
<dbReference type="HAMAP" id="MF_00020">
    <property type="entry name" value="Acetate_kinase"/>
    <property type="match status" value="1"/>
</dbReference>
<feature type="binding site" evidence="9">
    <location>
        <begin position="225"/>
        <end position="229"/>
    </location>
    <ligand>
        <name>ATP</name>
        <dbReference type="ChEBI" id="CHEBI:30616"/>
    </ligand>
</feature>
<dbReference type="GO" id="GO:0005524">
    <property type="term" value="F:ATP binding"/>
    <property type="evidence" value="ECO:0007669"/>
    <property type="project" value="UniProtKB-KW"/>
</dbReference>
<dbReference type="RefSeq" id="WP_085358197.1">
    <property type="nucleotide sequence ID" value="NZ_MTAB01000004.1"/>
</dbReference>
<keyword evidence="6 9" id="KW-0418">Kinase</keyword>
<dbReference type="SUPFAM" id="SSF53067">
    <property type="entry name" value="Actin-like ATPase domain"/>
    <property type="match status" value="2"/>
</dbReference>
<dbReference type="Gene3D" id="3.30.420.40">
    <property type="match status" value="2"/>
</dbReference>
<dbReference type="Pfam" id="PF00871">
    <property type="entry name" value="Acetate_kinase"/>
    <property type="match status" value="1"/>
</dbReference>
<dbReference type="PROSITE" id="PS01075">
    <property type="entry name" value="ACETATE_KINASE_1"/>
    <property type="match status" value="1"/>
</dbReference>
<dbReference type="InterPro" id="IPR000890">
    <property type="entry name" value="Aliphatic_acid_kin_short-chain"/>
</dbReference>
<feature type="site" description="Transition state stabilizer" evidence="9">
    <location>
        <position position="258"/>
    </location>
</feature>
<comment type="caution">
    <text evidence="11">The sequence shown here is derived from an EMBL/GenBank/DDBJ whole genome shotgun (WGS) entry which is preliminary data.</text>
</comment>
<reference evidence="12" key="1">
    <citation type="submission" date="2017-01" db="EMBL/GenBank/DDBJ databases">
        <authorList>
            <person name="Mah S.A."/>
            <person name="Swanson W.J."/>
            <person name="Moy G.W."/>
            <person name="Vacquier V.D."/>
        </authorList>
    </citation>
    <scope>NUCLEOTIDE SEQUENCE [LARGE SCALE GENOMIC DNA]</scope>
    <source>
        <strain evidence="12">124861</strain>
    </source>
</reference>
<dbReference type="Proteomes" id="UP000193303">
    <property type="component" value="Unassembled WGS sequence"/>
</dbReference>
<dbReference type="STRING" id="1931275.BV914_06670"/>
<keyword evidence="2 9" id="KW-0963">Cytoplasm</keyword>
<gene>
    <name evidence="9" type="primary">ackA</name>
    <name evidence="11" type="ORF">BV912_02620</name>
</gene>
<dbReference type="PANTHER" id="PTHR21060">
    <property type="entry name" value="ACETATE KINASE"/>
    <property type="match status" value="1"/>
</dbReference>
<evidence type="ECO:0000256" key="6">
    <source>
        <dbReference type="ARBA" id="ARBA00022777"/>
    </source>
</evidence>
<comment type="catalytic activity">
    <reaction evidence="9">
        <text>acetate + ATP = acetyl phosphate + ADP</text>
        <dbReference type="Rhea" id="RHEA:11352"/>
        <dbReference type="ChEBI" id="CHEBI:22191"/>
        <dbReference type="ChEBI" id="CHEBI:30089"/>
        <dbReference type="ChEBI" id="CHEBI:30616"/>
        <dbReference type="ChEBI" id="CHEBI:456216"/>
        <dbReference type="EC" id="2.7.2.1"/>
    </reaction>
</comment>
<comment type="cofactor">
    <cofactor evidence="9">
        <name>Mg(2+)</name>
        <dbReference type="ChEBI" id="CHEBI:18420"/>
    </cofactor>
    <cofactor evidence="9">
        <name>Mn(2+)</name>
        <dbReference type="ChEBI" id="CHEBI:29035"/>
    </cofactor>
    <text evidence="9">Mg(2+). Can also accept Mn(2+).</text>
</comment>
<evidence type="ECO:0000256" key="1">
    <source>
        <dbReference type="ARBA" id="ARBA00008748"/>
    </source>
</evidence>
<keyword evidence="7 9" id="KW-0067">ATP-binding</keyword>
<protein>
    <recommendedName>
        <fullName evidence="9">Acetate kinase</fullName>
        <ecNumber evidence="9">2.7.2.1</ecNumber>
    </recommendedName>
    <alternativeName>
        <fullName evidence="9">Acetokinase</fullName>
    </alternativeName>
</protein>
<evidence type="ECO:0000313" key="12">
    <source>
        <dbReference type="Proteomes" id="UP000193303"/>
    </source>
</evidence>
<feature type="binding site" evidence="9">
    <location>
        <position position="17"/>
    </location>
    <ligand>
        <name>ATP</name>
        <dbReference type="ChEBI" id="CHEBI:30616"/>
    </ligand>
</feature>
<evidence type="ECO:0000256" key="4">
    <source>
        <dbReference type="ARBA" id="ARBA00022723"/>
    </source>
</evidence>